<comment type="caution">
    <text evidence="2">The sequence shown here is derived from an EMBL/GenBank/DDBJ whole genome shotgun (WGS) entry which is preliminary data.</text>
</comment>
<dbReference type="InterPro" id="IPR029058">
    <property type="entry name" value="AB_hydrolase_fold"/>
</dbReference>
<dbReference type="Gene3D" id="3.40.50.1820">
    <property type="entry name" value="alpha/beta hydrolase"/>
    <property type="match status" value="1"/>
</dbReference>
<name>A0ABV9JBN0_9LACT</name>
<dbReference type="InterPro" id="IPR051044">
    <property type="entry name" value="MAG_DAG_Lipase"/>
</dbReference>
<proteinExistence type="predicted"/>
<dbReference type="PANTHER" id="PTHR11614">
    <property type="entry name" value="PHOSPHOLIPASE-RELATED"/>
    <property type="match status" value="1"/>
</dbReference>
<evidence type="ECO:0000313" key="3">
    <source>
        <dbReference type="Proteomes" id="UP001595987"/>
    </source>
</evidence>
<accession>A0ABV9JBN0</accession>
<evidence type="ECO:0000259" key="1">
    <source>
        <dbReference type="Pfam" id="PF12146"/>
    </source>
</evidence>
<feature type="domain" description="Serine aminopeptidase S33" evidence="1">
    <location>
        <begin position="26"/>
        <end position="264"/>
    </location>
</feature>
<dbReference type="RefSeq" id="WP_213535435.1">
    <property type="nucleotide sequence ID" value="NZ_BOVQ01000004.1"/>
</dbReference>
<reference evidence="3" key="1">
    <citation type="journal article" date="2019" name="Int. J. Syst. Evol. Microbiol.">
        <title>The Global Catalogue of Microorganisms (GCM) 10K type strain sequencing project: providing services to taxonomists for standard genome sequencing and annotation.</title>
        <authorList>
            <consortium name="The Broad Institute Genomics Platform"/>
            <consortium name="The Broad Institute Genome Sequencing Center for Infectious Disease"/>
            <person name="Wu L."/>
            <person name="Ma J."/>
        </authorList>
    </citation>
    <scope>NUCLEOTIDE SEQUENCE [LARGE SCALE GENOMIC DNA]</scope>
    <source>
        <strain evidence="3">CCUG 63287</strain>
    </source>
</reference>
<dbReference type="Pfam" id="PF12146">
    <property type="entry name" value="Hydrolase_4"/>
    <property type="match status" value="1"/>
</dbReference>
<sequence length="277" mass="31471">MSEKYEFLEMADGEKVRLGFFEPNDEIKGVIQIIHGFGEYIGHYLTVIDFLTKLGYVCVIHDQRGHGVLAKEFPKTKGIAENYEKFLSDSLEIREWIGKHFSEFPVFIFGHSMGGNIVLNLLIKYPQIYQKAVIESPWLDLAEPPLEIVQVLAKFLGKISPNIRIHTHLKVEAIAHDTELVKAMTEDGFYHDVLSLRLFTQIKEAGKYVQKHAKELNTPSILFCAEQDGICSAPAIRDFAKNTGDNVKFVEIAGGYHALHLDTQSQEFLVQMTEFLL</sequence>
<dbReference type="InterPro" id="IPR022742">
    <property type="entry name" value="Hydrolase_4"/>
</dbReference>
<gene>
    <name evidence="2" type="ORF">ACFO26_04690</name>
</gene>
<protein>
    <submittedName>
        <fullName evidence="2">Alpha/beta fold hydrolase</fullName>
    </submittedName>
</protein>
<dbReference type="Proteomes" id="UP001595987">
    <property type="component" value="Unassembled WGS sequence"/>
</dbReference>
<dbReference type="EMBL" id="JBHSGD010000005">
    <property type="protein sequence ID" value="MFC4652198.1"/>
    <property type="molecule type" value="Genomic_DNA"/>
</dbReference>
<evidence type="ECO:0000313" key="2">
    <source>
        <dbReference type="EMBL" id="MFC4652198.1"/>
    </source>
</evidence>
<dbReference type="SUPFAM" id="SSF53474">
    <property type="entry name" value="alpha/beta-Hydrolases"/>
    <property type="match status" value="1"/>
</dbReference>
<keyword evidence="3" id="KW-1185">Reference proteome</keyword>
<keyword evidence="2" id="KW-0378">Hydrolase</keyword>
<organism evidence="2 3">
    <name type="scientific">Lactococcus nasutitermitis</name>
    <dbReference type="NCBI Taxonomy" id="1652957"/>
    <lineage>
        <taxon>Bacteria</taxon>
        <taxon>Bacillati</taxon>
        <taxon>Bacillota</taxon>
        <taxon>Bacilli</taxon>
        <taxon>Lactobacillales</taxon>
        <taxon>Streptococcaceae</taxon>
        <taxon>Lactococcus</taxon>
    </lineage>
</organism>
<dbReference type="GO" id="GO:0016787">
    <property type="term" value="F:hydrolase activity"/>
    <property type="evidence" value="ECO:0007669"/>
    <property type="project" value="UniProtKB-KW"/>
</dbReference>